<dbReference type="Gene3D" id="3.40.30.10">
    <property type="entry name" value="Glutaredoxin"/>
    <property type="match status" value="1"/>
</dbReference>
<name>A0A1Q9A0J9_9HYPH</name>
<evidence type="ECO:0000259" key="1">
    <source>
        <dbReference type="PROSITE" id="PS50404"/>
    </source>
</evidence>
<accession>A0A1Q9A0J9</accession>
<protein>
    <submittedName>
        <fullName evidence="3">Glutathione S-transferase</fullName>
        <ecNumber evidence="2">2.5.1.18</ecNumber>
    </submittedName>
</protein>
<dbReference type="Pfam" id="PF13409">
    <property type="entry name" value="GST_N_2"/>
    <property type="match status" value="1"/>
</dbReference>
<dbReference type="SFLD" id="SFLDG00358">
    <property type="entry name" value="Main_(cytGST)"/>
    <property type="match status" value="1"/>
</dbReference>
<dbReference type="OrthoDB" id="5740960at2"/>
<dbReference type="PANTHER" id="PTHR44051">
    <property type="entry name" value="GLUTATHIONE S-TRANSFERASE-RELATED"/>
    <property type="match status" value="1"/>
</dbReference>
<dbReference type="AlphaFoldDB" id="A0A1Q9A0J9"/>
<dbReference type="Proteomes" id="UP000185598">
    <property type="component" value="Unassembled WGS sequence"/>
</dbReference>
<proteinExistence type="predicted"/>
<gene>
    <name evidence="3" type="ORF">BJF91_08060</name>
    <name evidence="2" type="ORF">GGQ71_002014</name>
</gene>
<dbReference type="CDD" id="cd03207">
    <property type="entry name" value="GST_C_8"/>
    <property type="match status" value="1"/>
</dbReference>
<dbReference type="InterPro" id="IPR036249">
    <property type="entry name" value="Thioredoxin-like_sf"/>
</dbReference>
<dbReference type="EC" id="2.5.1.18" evidence="2"/>
<dbReference type="GO" id="GO:0004364">
    <property type="term" value="F:glutathione transferase activity"/>
    <property type="evidence" value="ECO:0007669"/>
    <property type="project" value="UniProtKB-EC"/>
</dbReference>
<dbReference type="STRING" id="887144.BJF91_08060"/>
<reference evidence="3 4" key="1">
    <citation type="submission" date="2016-09" db="EMBL/GenBank/DDBJ databases">
        <title>Rhizobium oryziradicis sp. nov., isolated from the root of rice.</title>
        <authorList>
            <person name="Zhao J."/>
            <person name="Zhang X."/>
        </authorList>
    </citation>
    <scope>NUCLEOTIDE SEQUENCE [LARGE SCALE GENOMIC DNA]</scope>
    <source>
        <strain evidence="3 4">14971</strain>
    </source>
</reference>
<dbReference type="SFLD" id="SFLDG01150">
    <property type="entry name" value="Main.1:_Beta-like"/>
    <property type="match status" value="1"/>
</dbReference>
<dbReference type="SUPFAM" id="SSF52833">
    <property type="entry name" value="Thioredoxin-like"/>
    <property type="match status" value="1"/>
</dbReference>
<dbReference type="InterPro" id="IPR036282">
    <property type="entry name" value="Glutathione-S-Trfase_C_sf"/>
</dbReference>
<feature type="domain" description="GST N-terminal" evidence="1">
    <location>
        <begin position="2"/>
        <end position="82"/>
    </location>
</feature>
<keyword evidence="3" id="KW-0808">Transferase</keyword>
<evidence type="ECO:0000313" key="2">
    <source>
        <dbReference type="EMBL" id="MBB4007751.1"/>
    </source>
</evidence>
<keyword evidence="4" id="KW-1185">Reference proteome</keyword>
<dbReference type="SUPFAM" id="SSF47616">
    <property type="entry name" value="GST C-terminal domain-like"/>
    <property type="match status" value="1"/>
</dbReference>
<evidence type="ECO:0000313" key="4">
    <source>
        <dbReference type="Proteomes" id="UP000185598"/>
    </source>
</evidence>
<dbReference type="PANTHER" id="PTHR44051:SF21">
    <property type="entry name" value="GLUTATHIONE S-TRANSFERASE FAMILY PROTEIN"/>
    <property type="match status" value="1"/>
</dbReference>
<reference evidence="2 5" key="2">
    <citation type="submission" date="2020-08" db="EMBL/GenBank/DDBJ databases">
        <title>Genomic Encyclopedia of Type Strains, Phase IV (KMG-IV): sequencing the most valuable type-strain genomes for metagenomic binning, comparative biology and taxonomic classification.</title>
        <authorList>
            <person name="Goeker M."/>
        </authorList>
    </citation>
    <scope>NUCLEOTIDE SEQUENCE [LARGE SCALE GENOMIC DNA]</scope>
    <source>
        <strain evidence="2 5">DSM 100021</strain>
    </source>
</reference>
<dbReference type="Proteomes" id="UP000544107">
    <property type="component" value="Unassembled WGS sequence"/>
</dbReference>
<dbReference type="InterPro" id="IPR004045">
    <property type="entry name" value="Glutathione_S-Trfase_N"/>
</dbReference>
<dbReference type="CDD" id="cd03046">
    <property type="entry name" value="GST_N_GTT1_like"/>
    <property type="match status" value="1"/>
</dbReference>
<evidence type="ECO:0000313" key="3">
    <source>
        <dbReference type="EMBL" id="OLP48100.1"/>
    </source>
</evidence>
<comment type="caution">
    <text evidence="3">The sequence shown here is derived from an EMBL/GenBank/DDBJ whole genome shotgun (WGS) entry which is preliminary data.</text>
</comment>
<dbReference type="PROSITE" id="PS50404">
    <property type="entry name" value="GST_NTER"/>
    <property type="match status" value="1"/>
</dbReference>
<organism evidence="3 4">
    <name type="scientific">Allorhizobium taibaishanense</name>
    <dbReference type="NCBI Taxonomy" id="887144"/>
    <lineage>
        <taxon>Bacteria</taxon>
        <taxon>Pseudomonadati</taxon>
        <taxon>Pseudomonadota</taxon>
        <taxon>Alphaproteobacteria</taxon>
        <taxon>Hyphomicrobiales</taxon>
        <taxon>Rhizobiaceae</taxon>
        <taxon>Rhizobium/Agrobacterium group</taxon>
        <taxon>Allorhizobium</taxon>
    </lineage>
</organism>
<dbReference type="RefSeq" id="WP_075616152.1">
    <property type="nucleotide sequence ID" value="NZ_JACIED010000002.1"/>
</dbReference>
<dbReference type="EMBL" id="MKIN01000024">
    <property type="protein sequence ID" value="OLP48100.1"/>
    <property type="molecule type" value="Genomic_DNA"/>
</dbReference>
<dbReference type="SFLD" id="SFLDS00019">
    <property type="entry name" value="Glutathione_Transferase_(cytos"/>
    <property type="match status" value="1"/>
</dbReference>
<dbReference type="InterPro" id="IPR040079">
    <property type="entry name" value="Glutathione_S-Trfase"/>
</dbReference>
<dbReference type="Gene3D" id="1.20.1050.10">
    <property type="match status" value="1"/>
</dbReference>
<dbReference type="EMBL" id="JACIED010000002">
    <property type="protein sequence ID" value="MBB4007751.1"/>
    <property type="molecule type" value="Genomic_DNA"/>
</dbReference>
<sequence length="209" mass="22769">MAEQVTLYTNPMSRGRIVRWMLEEIGQPYKTEWLAYGPQMKSADFTAINPLGKVPAIRHGATVVTETPAILAYLADAFPQAGLAPAPADRGNYYRWLFFTSGPVESAVISQACGFTVPDDRRPMVGFVDMQRMMDIIASAITANPYVAGDAFSAADIYIASHLSFSTRVGSVGSRPVFADYIARMTDRDAFRRASAIDDEARAAQASKG</sequence>
<evidence type="ECO:0000313" key="5">
    <source>
        <dbReference type="Proteomes" id="UP000544107"/>
    </source>
</evidence>